<name>A0A022W496_TRIRU</name>
<evidence type="ECO:0000313" key="1">
    <source>
        <dbReference type="EMBL" id="EZF53255.1"/>
    </source>
</evidence>
<organism evidence="1">
    <name type="scientific">Trichophyton rubrum CBS 288.86</name>
    <dbReference type="NCBI Taxonomy" id="1215330"/>
    <lineage>
        <taxon>Eukaryota</taxon>
        <taxon>Fungi</taxon>
        <taxon>Dikarya</taxon>
        <taxon>Ascomycota</taxon>
        <taxon>Pezizomycotina</taxon>
        <taxon>Eurotiomycetes</taxon>
        <taxon>Eurotiomycetidae</taxon>
        <taxon>Onygenales</taxon>
        <taxon>Arthrodermataceae</taxon>
        <taxon>Trichophyton</taxon>
    </lineage>
</organism>
<dbReference type="EMBL" id="KK207830">
    <property type="protein sequence ID" value="EZF53255.1"/>
    <property type="molecule type" value="Genomic_DNA"/>
</dbReference>
<dbReference type="AlphaFoldDB" id="A0A022W496"/>
<proteinExistence type="predicted"/>
<reference evidence="1" key="1">
    <citation type="submission" date="2014-02" db="EMBL/GenBank/DDBJ databases">
        <title>The Genome Sequence of Trichophyton rubrum (morphotype fischeri) CBS 288.86.</title>
        <authorList>
            <consortium name="The Broad Institute Genomics Platform"/>
            <person name="Cuomo C.A."/>
            <person name="White T.C."/>
            <person name="Graser Y."/>
            <person name="Martinez-Rossi N."/>
            <person name="Heitman J."/>
            <person name="Young S.K."/>
            <person name="Zeng Q."/>
            <person name="Gargeya S."/>
            <person name="Abouelleil A."/>
            <person name="Alvarado L."/>
            <person name="Chapman S.B."/>
            <person name="Gainer-Dewar J."/>
            <person name="Goldberg J."/>
            <person name="Griggs A."/>
            <person name="Gujja S."/>
            <person name="Hansen M."/>
            <person name="Howarth C."/>
            <person name="Imamovic A."/>
            <person name="Larimer J."/>
            <person name="Martinez D."/>
            <person name="Murphy C."/>
            <person name="Pearson M.D."/>
            <person name="Persinoti G."/>
            <person name="Poon T."/>
            <person name="Priest M."/>
            <person name="Roberts A.D."/>
            <person name="Saif S."/>
            <person name="Shea T.D."/>
            <person name="Sykes S.N."/>
            <person name="Wortman J."/>
            <person name="Nusbaum C."/>
            <person name="Birren B."/>
        </authorList>
    </citation>
    <scope>NUCLEOTIDE SEQUENCE [LARGE SCALE GENOMIC DNA]</scope>
    <source>
        <strain evidence="1">CBS 288.86</strain>
    </source>
</reference>
<dbReference type="Proteomes" id="UP000023758">
    <property type="component" value="Unassembled WGS sequence"/>
</dbReference>
<gene>
    <name evidence="1" type="ORF">H103_03932</name>
</gene>
<sequence length="125" mass="13624">MQTAIGGGMATVPVAAALLYLYLAQHHGVYTDHVPSIGRIGQGCLVQGGNRKSDSDAIIMTSNGIPYTSLEKQLAYTALKFKVKETMQRMWKPQIKCVTLAIVGIAELSCYSSLEQREEPVNTHL</sequence>
<protein>
    <submittedName>
        <fullName evidence="1">Uncharacterized protein</fullName>
    </submittedName>
</protein>
<accession>A0A022W496</accession>
<dbReference type="HOGENOM" id="CLU_1994257_0_0_1"/>